<keyword evidence="2" id="KW-1185">Reference proteome</keyword>
<organism evidence="1 2">
    <name type="scientific">Bacillus xiapuensis</name>
    <dbReference type="NCBI Taxonomy" id="2014075"/>
    <lineage>
        <taxon>Bacteria</taxon>
        <taxon>Bacillati</taxon>
        <taxon>Bacillota</taxon>
        <taxon>Bacilli</taxon>
        <taxon>Bacillales</taxon>
        <taxon>Bacillaceae</taxon>
        <taxon>Bacillus</taxon>
    </lineage>
</organism>
<dbReference type="SUPFAM" id="SSF48498">
    <property type="entry name" value="Tetracyclin repressor-like, C-terminal domain"/>
    <property type="match status" value="1"/>
</dbReference>
<evidence type="ECO:0000313" key="1">
    <source>
        <dbReference type="EMBL" id="MED3563646.1"/>
    </source>
</evidence>
<proteinExistence type="predicted"/>
<protein>
    <submittedName>
        <fullName evidence="1">TetR family transcriptional regulator</fullName>
    </submittedName>
</protein>
<accession>A0ABU6NBQ0</accession>
<name>A0ABU6NBQ0_9BACI</name>
<sequence length="132" mass="16048">AKDCLKRVTAKLLHYQCENIQLANVVYREMSLDSQIVREIMSTYNLKEKYYFQKIFENGMEWKEFHPHSVPYLIIQLKGLLMMPFMNSHYVREVLYIFPNERFFEQKYLNELYHWIENTLCNGVVVRKEAIL</sequence>
<reference evidence="1 2" key="1">
    <citation type="submission" date="2023-03" db="EMBL/GenBank/DDBJ databases">
        <title>Bacillus Genome Sequencing.</title>
        <authorList>
            <person name="Dunlap C."/>
        </authorList>
    </citation>
    <scope>NUCLEOTIDE SEQUENCE [LARGE SCALE GENOMIC DNA]</scope>
    <source>
        <strain evidence="1 2">B-14544</strain>
    </source>
</reference>
<dbReference type="EMBL" id="JARMQG010000202">
    <property type="protein sequence ID" value="MED3563646.1"/>
    <property type="molecule type" value="Genomic_DNA"/>
</dbReference>
<dbReference type="Proteomes" id="UP001330749">
    <property type="component" value="Unassembled WGS sequence"/>
</dbReference>
<feature type="non-terminal residue" evidence="1">
    <location>
        <position position="1"/>
    </location>
</feature>
<evidence type="ECO:0000313" key="2">
    <source>
        <dbReference type="Proteomes" id="UP001330749"/>
    </source>
</evidence>
<comment type="caution">
    <text evidence="1">The sequence shown here is derived from an EMBL/GenBank/DDBJ whole genome shotgun (WGS) entry which is preliminary data.</text>
</comment>
<gene>
    <name evidence="1" type="ORF">P4447_14555</name>
</gene>
<dbReference type="InterPro" id="IPR036271">
    <property type="entry name" value="Tet_transcr_reg_TetR-rel_C_sf"/>
</dbReference>
<dbReference type="Gene3D" id="1.10.357.10">
    <property type="entry name" value="Tetracycline Repressor, domain 2"/>
    <property type="match status" value="1"/>
</dbReference>